<dbReference type="KEGG" id="als:DJ013_16280"/>
<keyword evidence="1" id="KW-1133">Transmembrane helix</keyword>
<accession>A0A2Z4GF31</accession>
<dbReference type="OrthoDB" id="960092at2"/>
<evidence type="ECO:0000313" key="2">
    <source>
        <dbReference type="EMBL" id="AWV99645.1"/>
    </source>
</evidence>
<keyword evidence="1" id="KW-0472">Membrane</keyword>
<gene>
    <name evidence="2" type="ORF">DJ013_16280</name>
</gene>
<dbReference type="Proteomes" id="UP000249873">
    <property type="component" value="Chromosome"/>
</dbReference>
<organism evidence="2 3">
    <name type="scientific">Arcticibacterium luteifluviistationis</name>
    <dbReference type="NCBI Taxonomy" id="1784714"/>
    <lineage>
        <taxon>Bacteria</taxon>
        <taxon>Pseudomonadati</taxon>
        <taxon>Bacteroidota</taxon>
        <taxon>Cytophagia</taxon>
        <taxon>Cytophagales</taxon>
        <taxon>Leadbetterellaceae</taxon>
        <taxon>Arcticibacterium</taxon>
    </lineage>
</organism>
<evidence type="ECO:0000256" key="1">
    <source>
        <dbReference type="SAM" id="Phobius"/>
    </source>
</evidence>
<keyword evidence="1" id="KW-0812">Transmembrane</keyword>
<dbReference type="RefSeq" id="WP_111373013.1">
    <property type="nucleotide sequence ID" value="NZ_CP029480.1"/>
</dbReference>
<proteinExistence type="predicted"/>
<dbReference type="Pfam" id="PF07332">
    <property type="entry name" value="Phage_holin_3_6"/>
    <property type="match status" value="1"/>
</dbReference>
<feature type="transmembrane region" description="Helical" evidence="1">
    <location>
        <begin position="79"/>
        <end position="96"/>
    </location>
</feature>
<evidence type="ECO:0000313" key="3">
    <source>
        <dbReference type="Proteomes" id="UP000249873"/>
    </source>
</evidence>
<name>A0A2Z4GF31_9BACT</name>
<dbReference type="AlphaFoldDB" id="A0A2Z4GF31"/>
<protein>
    <recommendedName>
        <fullName evidence="4">Phage holin family protein</fullName>
    </recommendedName>
</protein>
<reference evidence="2 3" key="1">
    <citation type="submission" date="2018-05" db="EMBL/GenBank/DDBJ databases">
        <title>Complete genome sequence of Arcticibacterium luteifluviistationis SM1504T, a cytophagaceae bacterium isolated from Arctic surface seawater.</title>
        <authorList>
            <person name="Li Y."/>
            <person name="Qin Q.-L."/>
        </authorList>
    </citation>
    <scope>NUCLEOTIDE SEQUENCE [LARGE SCALE GENOMIC DNA]</scope>
    <source>
        <strain evidence="2 3">SM1504</strain>
    </source>
</reference>
<sequence length="119" mass="13381">MSLKSSIGDLFKLGEIKDSVISLIEAKFELKKIEIQEKAERGVAELIFTILLLILGSTVLVFVLILAAFGLNVWLGEPYGYVTILVLLLITFAVVYKKKREIKEMITETIQKEMDAMDS</sequence>
<dbReference type="InterPro" id="IPR009937">
    <property type="entry name" value="Phage_holin_3_6"/>
</dbReference>
<dbReference type="EMBL" id="CP029480">
    <property type="protein sequence ID" value="AWV99645.1"/>
    <property type="molecule type" value="Genomic_DNA"/>
</dbReference>
<keyword evidence="3" id="KW-1185">Reference proteome</keyword>
<feature type="transmembrane region" description="Helical" evidence="1">
    <location>
        <begin position="46"/>
        <end position="73"/>
    </location>
</feature>
<evidence type="ECO:0008006" key="4">
    <source>
        <dbReference type="Google" id="ProtNLM"/>
    </source>
</evidence>